<evidence type="ECO:0000313" key="2">
    <source>
        <dbReference type="Proteomes" id="UP000033115"/>
    </source>
</evidence>
<proteinExistence type="predicted"/>
<evidence type="ECO:0000313" key="1">
    <source>
        <dbReference type="EMBL" id="AKA68546.1"/>
    </source>
</evidence>
<evidence type="ECO:0008006" key="3">
    <source>
        <dbReference type="Google" id="ProtNLM"/>
    </source>
</evidence>
<sequence>MTEAEILELTYFDKAAISGQTEYKKPNGATGFKSGIKAENVKCAVSKKDVNNVNQTGTTNNIQYNVIMFCPPDTPIIAGDDVEITFQSGLKRKYEAGEFFPYPSHLEVSLLRKDKA</sequence>
<keyword evidence="2" id="KW-1185">Reference proteome</keyword>
<dbReference type="RefSeq" id="WP_029159973.1">
    <property type="nucleotide sequence ID" value="NZ_CP009933.1"/>
</dbReference>
<dbReference type="InterPro" id="IPR038667">
    <property type="entry name" value="XkdH-like_sf"/>
</dbReference>
<dbReference type="HOGENOM" id="CLU_161224_1_0_9"/>
<dbReference type="Gene3D" id="2.40.10.370">
    <property type="entry name" value="Protein of unknown function DUF3599"/>
    <property type="match status" value="1"/>
</dbReference>
<dbReference type="STRING" id="1548.CSCA_1421"/>
<dbReference type="EMBL" id="CP009933">
    <property type="protein sequence ID" value="AKA68546.1"/>
    <property type="molecule type" value="Genomic_DNA"/>
</dbReference>
<dbReference type="AlphaFoldDB" id="A0A0E3GQG8"/>
<organism evidence="1 2">
    <name type="scientific">Clostridium scatologenes</name>
    <dbReference type="NCBI Taxonomy" id="1548"/>
    <lineage>
        <taxon>Bacteria</taxon>
        <taxon>Bacillati</taxon>
        <taxon>Bacillota</taxon>
        <taxon>Clostridia</taxon>
        <taxon>Eubacteriales</taxon>
        <taxon>Clostridiaceae</taxon>
        <taxon>Clostridium</taxon>
    </lineage>
</organism>
<protein>
    <recommendedName>
        <fullName evidence="3">Phage protein</fullName>
    </recommendedName>
</protein>
<reference evidence="1 2" key="1">
    <citation type="journal article" date="2015" name="J. Biotechnol.">
        <title>Complete genome sequence of a malodorant-producing acetogen, Clostridium scatologenes ATCC 25775(T).</title>
        <authorList>
            <person name="Zhu Z."/>
            <person name="Guo T."/>
            <person name="Zheng H."/>
            <person name="Song T."/>
            <person name="Ouyang P."/>
            <person name="Xie J."/>
        </authorList>
    </citation>
    <scope>NUCLEOTIDE SEQUENCE [LARGE SCALE GENOMIC DNA]</scope>
    <source>
        <strain evidence="1 2">ATCC 25775</strain>
    </source>
</reference>
<name>A0A0E3GQG8_CLOSL</name>
<accession>A0A0E3GQG8</accession>
<gene>
    <name evidence="1" type="ORF">CSCA_1421</name>
</gene>
<dbReference type="Proteomes" id="UP000033115">
    <property type="component" value="Chromosome"/>
</dbReference>
<dbReference type="KEGG" id="csq:CSCA_1421"/>